<organism evidence="1 2">
    <name type="scientific">Thalassiosira oceanica</name>
    <name type="common">Marine diatom</name>
    <dbReference type="NCBI Taxonomy" id="159749"/>
    <lineage>
        <taxon>Eukaryota</taxon>
        <taxon>Sar</taxon>
        <taxon>Stramenopiles</taxon>
        <taxon>Ochrophyta</taxon>
        <taxon>Bacillariophyta</taxon>
        <taxon>Coscinodiscophyceae</taxon>
        <taxon>Thalassiosirophycidae</taxon>
        <taxon>Thalassiosirales</taxon>
        <taxon>Thalassiosiraceae</taxon>
        <taxon>Thalassiosira</taxon>
    </lineage>
</organism>
<dbReference type="EMBL" id="AGNL01046352">
    <property type="protein sequence ID" value="EJK48039.1"/>
    <property type="molecule type" value="Genomic_DNA"/>
</dbReference>
<proteinExistence type="predicted"/>
<dbReference type="InterPro" id="IPR053139">
    <property type="entry name" value="Surface_bspA-like"/>
</dbReference>
<dbReference type="InterPro" id="IPR026906">
    <property type="entry name" value="LRR_5"/>
</dbReference>
<keyword evidence="2" id="KW-1185">Reference proteome</keyword>
<dbReference type="SUPFAM" id="SSF52058">
    <property type="entry name" value="L domain-like"/>
    <property type="match status" value="1"/>
</dbReference>
<dbReference type="PANTHER" id="PTHR45661">
    <property type="entry name" value="SURFACE ANTIGEN"/>
    <property type="match status" value="1"/>
</dbReference>
<sequence length="216" mass="23710">MQQVNIPAGVTKVGSRAFLGCINLTEIHFNDGLQSIGQRAFHSCWDLRSVTIPSSVIEVGSGAFYNCSNLAEVHFIEGSLQVIDRETFRGCNALQQVTIPASVTRLGDLAFTNCANLTQVILLGGEHLLNKRFLYRDQGRFNQGGVLNQDRLIEMIGSGSMHCFAFAECPLLATVKISTAKALSQLMSRLPHECRLSIEEKFVTCAVLSLRKMAMS</sequence>
<dbReference type="InterPro" id="IPR032675">
    <property type="entry name" value="LRR_dom_sf"/>
</dbReference>
<dbReference type="Pfam" id="PF13306">
    <property type="entry name" value="LRR_5"/>
    <property type="match status" value="1"/>
</dbReference>
<protein>
    <recommendedName>
        <fullName evidence="3">Leucine-rich repeat domain-containing protein</fullName>
    </recommendedName>
</protein>
<comment type="caution">
    <text evidence="1">The sequence shown here is derived from an EMBL/GenBank/DDBJ whole genome shotgun (WGS) entry which is preliminary data.</text>
</comment>
<evidence type="ECO:0000313" key="1">
    <source>
        <dbReference type="EMBL" id="EJK48039.1"/>
    </source>
</evidence>
<dbReference type="AlphaFoldDB" id="K0R7K3"/>
<dbReference type="Proteomes" id="UP000266841">
    <property type="component" value="Unassembled WGS sequence"/>
</dbReference>
<reference evidence="1 2" key="1">
    <citation type="journal article" date="2012" name="Genome Biol.">
        <title>Genome and low-iron response of an oceanic diatom adapted to chronic iron limitation.</title>
        <authorList>
            <person name="Lommer M."/>
            <person name="Specht M."/>
            <person name="Roy A.S."/>
            <person name="Kraemer L."/>
            <person name="Andreson R."/>
            <person name="Gutowska M.A."/>
            <person name="Wolf J."/>
            <person name="Bergner S.V."/>
            <person name="Schilhabel M.B."/>
            <person name="Klostermeier U.C."/>
            <person name="Beiko R.G."/>
            <person name="Rosenstiel P."/>
            <person name="Hippler M."/>
            <person name="Laroche J."/>
        </authorList>
    </citation>
    <scope>NUCLEOTIDE SEQUENCE [LARGE SCALE GENOMIC DNA]</scope>
    <source>
        <strain evidence="1 2">CCMP1005</strain>
    </source>
</reference>
<dbReference type="Gene3D" id="3.80.10.10">
    <property type="entry name" value="Ribonuclease Inhibitor"/>
    <property type="match status" value="1"/>
</dbReference>
<evidence type="ECO:0000313" key="2">
    <source>
        <dbReference type="Proteomes" id="UP000266841"/>
    </source>
</evidence>
<gene>
    <name evidence="1" type="ORF">THAOC_33200</name>
</gene>
<dbReference type="PANTHER" id="PTHR45661:SF3">
    <property type="entry name" value="IG-LIKE DOMAIN-CONTAINING PROTEIN"/>
    <property type="match status" value="1"/>
</dbReference>
<dbReference type="OrthoDB" id="415426at2759"/>
<name>K0R7K3_THAOC</name>
<accession>K0R7K3</accession>
<evidence type="ECO:0008006" key="3">
    <source>
        <dbReference type="Google" id="ProtNLM"/>
    </source>
</evidence>